<protein>
    <submittedName>
        <fullName evidence="2">Uncharacterized protein</fullName>
    </submittedName>
</protein>
<dbReference type="Proteomes" id="UP000652219">
    <property type="component" value="Unassembled WGS sequence"/>
</dbReference>
<accession>A0A8H6IYQ0</accession>
<feature type="compositionally biased region" description="Low complexity" evidence="1">
    <location>
        <begin position="157"/>
        <end position="168"/>
    </location>
</feature>
<comment type="caution">
    <text evidence="2">The sequence shown here is derived from an EMBL/GenBank/DDBJ whole genome shotgun (WGS) entry which is preliminary data.</text>
</comment>
<organism evidence="2 3">
    <name type="scientific">Colletotrichum sojae</name>
    <dbReference type="NCBI Taxonomy" id="2175907"/>
    <lineage>
        <taxon>Eukaryota</taxon>
        <taxon>Fungi</taxon>
        <taxon>Dikarya</taxon>
        <taxon>Ascomycota</taxon>
        <taxon>Pezizomycotina</taxon>
        <taxon>Sordariomycetes</taxon>
        <taxon>Hypocreomycetidae</taxon>
        <taxon>Glomerellales</taxon>
        <taxon>Glomerellaceae</taxon>
        <taxon>Colletotrichum</taxon>
        <taxon>Colletotrichum orchidearum species complex</taxon>
    </lineage>
</organism>
<gene>
    <name evidence="2" type="ORF">CSOJ01_11062</name>
</gene>
<proteinExistence type="predicted"/>
<evidence type="ECO:0000313" key="2">
    <source>
        <dbReference type="EMBL" id="KAF6803197.1"/>
    </source>
</evidence>
<dbReference type="EMBL" id="WIGN01000245">
    <property type="protein sequence ID" value="KAF6803197.1"/>
    <property type="molecule type" value="Genomic_DNA"/>
</dbReference>
<name>A0A8H6IYQ0_9PEZI</name>
<sequence length="178" mass="19599">MGTLGVQIPGPAQIAKQPPARLRGVACQKNLDMEDPEEDDIAVPGAWAGDLRDIPHHLCTTLVSVLGSTICSHLLRDTRTYIHILYAGLWDPRSLASINASMRDDGVDGTRPAIVTRWDAHSKLTRVDPPPKSRRLFPFDVKSRDKQAIGEGNGFRHPPGYHPHGFPPSTHIAACHRR</sequence>
<evidence type="ECO:0000313" key="3">
    <source>
        <dbReference type="Proteomes" id="UP000652219"/>
    </source>
</evidence>
<dbReference type="AlphaFoldDB" id="A0A8H6IYQ0"/>
<feature type="region of interest" description="Disordered" evidence="1">
    <location>
        <begin position="157"/>
        <end position="178"/>
    </location>
</feature>
<keyword evidence="3" id="KW-1185">Reference proteome</keyword>
<reference evidence="2 3" key="1">
    <citation type="journal article" date="2020" name="Phytopathology">
        <title>Genome Sequence Resources of Colletotrichum truncatum, C. plurivorum, C. musicola, and C. sojae: Four Species Pathogenic to Soybean (Glycine max).</title>
        <authorList>
            <person name="Rogerio F."/>
            <person name="Boufleur T.R."/>
            <person name="Ciampi-Guillardi M."/>
            <person name="Sukno S.A."/>
            <person name="Thon M.R."/>
            <person name="Massola Junior N.S."/>
            <person name="Baroncelli R."/>
        </authorList>
    </citation>
    <scope>NUCLEOTIDE SEQUENCE [LARGE SCALE GENOMIC DNA]</scope>
    <source>
        <strain evidence="2 3">LFN0009</strain>
    </source>
</reference>
<evidence type="ECO:0000256" key="1">
    <source>
        <dbReference type="SAM" id="MobiDB-lite"/>
    </source>
</evidence>